<dbReference type="Proteomes" id="UP000029647">
    <property type="component" value="Unassembled WGS sequence"/>
</dbReference>
<dbReference type="EMBL" id="BBNT01000010">
    <property type="protein sequence ID" value="GAL76388.1"/>
    <property type="molecule type" value="Genomic_DNA"/>
</dbReference>
<evidence type="ECO:0000313" key="2">
    <source>
        <dbReference type="EMBL" id="GAL76388.1"/>
    </source>
</evidence>
<evidence type="ECO:0000313" key="3">
    <source>
        <dbReference type="Proteomes" id="UP000029647"/>
    </source>
</evidence>
<accession>A0A090WJJ6</accession>
<reference evidence="2 3" key="1">
    <citation type="journal article" date="2014" name="Genome Announc.">
        <title>Draft Genome Sequences of Marine Flavobacterium Nonlabens Strains NR17, NR24, NR27, NR32, NR33, and Ara13.</title>
        <authorList>
            <person name="Nakanishi M."/>
            <person name="Meirelles P."/>
            <person name="Suzuki R."/>
            <person name="Takatani N."/>
            <person name="Mino S."/>
            <person name="Suda W."/>
            <person name="Oshima K."/>
            <person name="Hattori M."/>
            <person name="Ohkuma M."/>
            <person name="Hosokawa M."/>
            <person name="Miyashita K."/>
            <person name="Thompson F.L."/>
            <person name="Niwa A."/>
            <person name="Sawabe T."/>
            <person name="Sawabe T."/>
        </authorList>
    </citation>
    <scope>NUCLEOTIDE SEQUENCE [LARGE SCALE GENOMIC DNA]</scope>
    <source>
        <strain evidence="3">JCM19275</strain>
    </source>
</reference>
<proteinExistence type="predicted"/>
<evidence type="ECO:0000256" key="1">
    <source>
        <dbReference type="SAM" id="Phobius"/>
    </source>
</evidence>
<gene>
    <name evidence="2" type="ORF">JCM19275_797</name>
</gene>
<organism evidence="2 3">
    <name type="scientific">Nonlabens ulvanivorans</name>
    <name type="common">Persicivirga ulvanivorans</name>
    <dbReference type="NCBI Taxonomy" id="906888"/>
    <lineage>
        <taxon>Bacteria</taxon>
        <taxon>Pseudomonadati</taxon>
        <taxon>Bacteroidota</taxon>
        <taxon>Flavobacteriia</taxon>
        <taxon>Flavobacteriales</taxon>
        <taxon>Flavobacteriaceae</taxon>
        <taxon>Nonlabens</taxon>
    </lineage>
</organism>
<comment type="caution">
    <text evidence="2">The sequence shown here is derived from an EMBL/GenBank/DDBJ whole genome shotgun (WGS) entry which is preliminary data.</text>
</comment>
<keyword evidence="1" id="KW-1133">Transmembrane helix</keyword>
<protein>
    <submittedName>
        <fullName evidence="2">Uncharacterized protein</fullName>
    </submittedName>
</protein>
<sequence>MDRSCGSVFLHYANIQKNWDITSNWQLIFPFLGIIGLLGCGYFVATRIMLLPLRT</sequence>
<name>A0A090WJJ6_NONUL</name>
<keyword evidence="1" id="KW-0472">Membrane</keyword>
<feature type="transmembrane region" description="Helical" evidence="1">
    <location>
        <begin position="27"/>
        <end position="45"/>
    </location>
</feature>
<keyword evidence="1" id="KW-0812">Transmembrane</keyword>
<dbReference type="AlphaFoldDB" id="A0A090WJJ6"/>